<evidence type="ECO:0000256" key="2">
    <source>
        <dbReference type="ARBA" id="ARBA00022692"/>
    </source>
</evidence>
<sequence length="218" mass="23620">MKFLLSPVCGFSAANAAFGVALKQLAPNQNCVASFDKIKFKHLPAIVIACAVVCYGVGVTQFKDLLLVVFGTYYGWLYLRYLMLYPGNTIRGDSNEDFAFKTLWPGPLRPIGAMFGNITFGCCEMCGFCKVVDGPVVEELPRTAAPSTSIPIPEVPDTVSEAERKQSERRRALAVKAINERIEQLKRAQKAKAAEASKPADATSAVESSATKSKDATD</sequence>
<dbReference type="GO" id="GO:0005794">
    <property type="term" value="C:Golgi apparatus"/>
    <property type="evidence" value="ECO:0007669"/>
    <property type="project" value="TreeGrafter"/>
</dbReference>
<evidence type="ECO:0000313" key="7">
    <source>
        <dbReference type="EMBL" id="CAD9745487.1"/>
    </source>
</evidence>
<evidence type="ECO:0000256" key="3">
    <source>
        <dbReference type="ARBA" id="ARBA00022989"/>
    </source>
</evidence>
<protein>
    <submittedName>
        <fullName evidence="7">Uncharacterized protein</fullName>
    </submittedName>
</protein>
<comment type="subcellular location">
    <subcellularLocation>
        <location evidence="1">Membrane</location>
        <topology evidence="1">Multi-pass membrane protein</topology>
    </subcellularLocation>
</comment>
<accession>A0A7S2X611</accession>
<dbReference type="EMBL" id="HBHP01001286">
    <property type="protein sequence ID" value="CAD9745487.1"/>
    <property type="molecule type" value="Transcribed_RNA"/>
</dbReference>
<evidence type="ECO:0000256" key="5">
    <source>
        <dbReference type="SAM" id="MobiDB-lite"/>
    </source>
</evidence>
<keyword evidence="3 6" id="KW-1133">Transmembrane helix</keyword>
<feature type="compositionally biased region" description="Low complexity" evidence="5">
    <location>
        <begin position="194"/>
        <end position="205"/>
    </location>
</feature>
<gene>
    <name evidence="7" type="ORF">LSP00402_LOCUS823</name>
</gene>
<dbReference type="GO" id="GO:0006890">
    <property type="term" value="P:retrograde vesicle-mediated transport, Golgi to endoplasmic reticulum"/>
    <property type="evidence" value="ECO:0007669"/>
    <property type="project" value="InterPro"/>
</dbReference>
<keyword evidence="2 6" id="KW-0812">Transmembrane</keyword>
<dbReference type="AlphaFoldDB" id="A0A7S2X611"/>
<dbReference type="GO" id="GO:0016020">
    <property type="term" value="C:membrane"/>
    <property type="evidence" value="ECO:0007669"/>
    <property type="project" value="UniProtKB-SubCell"/>
</dbReference>
<feature type="transmembrane region" description="Helical" evidence="6">
    <location>
        <begin position="40"/>
        <end position="58"/>
    </location>
</feature>
<name>A0A7S2X611_9EUKA</name>
<dbReference type="InterPro" id="IPR013861">
    <property type="entry name" value="TMEM115/Pdh1/Rbl19"/>
</dbReference>
<dbReference type="PANTHER" id="PTHR13377:SF3">
    <property type="entry name" value="TRANSMEMBRANE PROTEIN 115"/>
    <property type="match status" value="1"/>
</dbReference>
<keyword evidence="4 6" id="KW-0472">Membrane</keyword>
<evidence type="ECO:0000256" key="6">
    <source>
        <dbReference type="SAM" id="Phobius"/>
    </source>
</evidence>
<feature type="region of interest" description="Disordered" evidence="5">
    <location>
        <begin position="147"/>
        <end position="168"/>
    </location>
</feature>
<proteinExistence type="predicted"/>
<reference evidence="7" key="1">
    <citation type="submission" date="2021-01" db="EMBL/GenBank/DDBJ databases">
        <authorList>
            <person name="Corre E."/>
            <person name="Pelletier E."/>
            <person name="Niang G."/>
            <person name="Scheremetjew M."/>
            <person name="Finn R."/>
            <person name="Kale V."/>
            <person name="Holt S."/>
            <person name="Cochrane G."/>
            <person name="Meng A."/>
            <person name="Brown T."/>
            <person name="Cohen L."/>
        </authorList>
    </citation>
    <scope>NUCLEOTIDE SEQUENCE</scope>
    <source>
        <strain evidence="7">CCMP622</strain>
    </source>
</reference>
<feature type="region of interest" description="Disordered" evidence="5">
    <location>
        <begin position="186"/>
        <end position="218"/>
    </location>
</feature>
<evidence type="ECO:0000256" key="1">
    <source>
        <dbReference type="ARBA" id="ARBA00004141"/>
    </source>
</evidence>
<evidence type="ECO:0000256" key="4">
    <source>
        <dbReference type="ARBA" id="ARBA00023136"/>
    </source>
</evidence>
<feature type="transmembrane region" description="Helical" evidence="6">
    <location>
        <begin position="65"/>
        <end position="85"/>
    </location>
</feature>
<dbReference type="PANTHER" id="PTHR13377">
    <property type="entry name" value="PLACENTAL PROTEIN 6"/>
    <property type="match status" value="1"/>
</dbReference>
<organism evidence="7">
    <name type="scientific">Lotharella oceanica</name>
    <dbReference type="NCBI Taxonomy" id="641309"/>
    <lineage>
        <taxon>Eukaryota</taxon>
        <taxon>Sar</taxon>
        <taxon>Rhizaria</taxon>
        <taxon>Cercozoa</taxon>
        <taxon>Chlorarachniophyceae</taxon>
        <taxon>Lotharella</taxon>
    </lineage>
</organism>